<accession>A0AA49BRY5</accession>
<dbReference type="RefSeq" id="YP_010651297.1">
    <property type="nucleotide sequence ID" value="NC_070781.1"/>
</dbReference>
<dbReference type="GeneID" id="77926929"/>
<dbReference type="EMBL" id="OL829978">
    <property type="protein sequence ID" value="UMO76358.1"/>
    <property type="molecule type" value="Genomic_DNA"/>
</dbReference>
<organism evidence="1 2">
    <name type="scientific">Streptomyces phage Tomas</name>
    <dbReference type="NCBI Taxonomy" id="2914443"/>
    <lineage>
        <taxon>Viruses</taxon>
        <taxon>Duplodnaviria</taxon>
        <taxon>Heunggongvirae</taxon>
        <taxon>Uroviricota</taxon>
        <taxon>Caudoviricetes</taxon>
        <taxon>Stanwilliamsviridae</taxon>
        <taxon>Boydwoodruffvirinae</taxon>
        <taxon>Tomasvirus</taxon>
        <taxon>Tomasvirus tomas</taxon>
    </lineage>
</organism>
<sequence>MNEDLRKIVDAGKFVGSIALDTIELSLLTRKADEDQRESATSYIKAYEEQNGKVKTKEQWQQFYTGVKKRLTV</sequence>
<protein>
    <submittedName>
        <fullName evidence="1">Uncharacterized protein</fullName>
    </submittedName>
</protein>
<reference evidence="1" key="1">
    <citation type="submission" date="2021-12" db="EMBL/GenBank/DDBJ databases">
        <authorList>
            <person name="Khadka S."/>
            <person name="Uribe D.A."/>
            <person name="Klipsch I.N."/>
            <person name="Rene S.R."/>
            <person name="Jimenez M.L."/>
            <person name="Saini B.K."/>
            <person name="Zugasti M."/>
            <person name="Bullon R.M."/>
            <person name="Sharp C.D."/>
            <person name="Kapinga K.O."/>
            <person name="Warner C.P."/>
            <person name="Sarinana J."/>
            <person name="Jimenez A."/>
            <person name="Layton S.R."/>
            <person name="Nayek S."/>
            <person name="Hughes L.E."/>
            <person name="Garlena R.A."/>
            <person name="Russell D.A."/>
            <person name="Jacobs-Sera D."/>
            <person name="Hatfull G.F."/>
        </authorList>
    </citation>
    <scope>NUCLEOTIDE SEQUENCE</scope>
</reference>
<evidence type="ECO:0000313" key="1">
    <source>
        <dbReference type="EMBL" id="UMO76358.1"/>
    </source>
</evidence>
<gene>
    <name evidence="1" type="primary">211</name>
    <name evidence="1" type="ORF">SEA_TOMAS_211</name>
</gene>
<evidence type="ECO:0000313" key="2">
    <source>
        <dbReference type="Proteomes" id="UP001202581"/>
    </source>
</evidence>
<keyword evidence="2" id="KW-1185">Reference proteome</keyword>
<name>A0AA49BRY5_9CAUD</name>
<dbReference type="KEGG" id="vg:77926929"/>
<proteinExistence type="predicted"/>
<dbReference type="Proteomes" id="UP001202581">
    <property type="component" value="Segment"/>
</dbReference>